<evidence type="ECO:0000313" key="2">
    <source>
        <dbReference type="EMBL" id="MVM91829.1"/>
    </source>
</evidence>
<dbReference type="AlphaFoldDB" id="A0A090BEB3"/>
<reference evidence="2 10" key="5">
    <citation type="submission" date="2019-11" db="EMBL/GenBank/DDBJ databases">
        <title>Multidrug-resistant Acinetobacter baumannii moving toward extensively drug-resistant over fifteen years in South of Brazil.</title>
        <authorList>
            <person name="Fedrigo N.H."/>
            <person name="Cerdeira L."/>
            <person name="Fuga B."/>
            <person name="Marini P.V.B."/>
            <person name="Shinohara D.R."/>
            <person name="Carrara-Marroni F.E."/>
            <person name="Lincopan N."/>
            <person name="Tognim M.C.B."/>
        </authorList>
    </citation>
    <scope>NUCLEOTIDE SEQUENCE [LARGE SCALE GENOMIC DNA]</scope>
    <source>
        <strain evidence="2 10">Ac576</strain>
    </source>
</reference>
<name>A0A090BEB3_ACIBA</name>
<dbReference type="EMBL" id="JAAGTY010000002">
    <property type="protein sequence ID" value="NDW39975.1"/>
    <property type="molecule type" value="Genomic_DNA"/>
</dbReference>
<dbReference type="OMA" id="YDKVEEH"/>
<evidence type="ECO:0000313" key="11">
    <source>
        <dbReference type="Proteomes" id="UP000470018"/>
    </source>
</evidence>
<reference evidence="5" key="7">
    <citation type="submission" date="2021-03" db="EMBL/GenBank/DDBJ databases">
        <title>Complete genome sequencing of Acinetobacter baumannii.</title>
        <authorList>
            <person name="Yadav B."/>
            <person name="Makwana N."/>
            <person name="Kharat A.S."/>
            <person name="Veeraraghavan B."/>
            <person name="Vijayakumar S."/>
            <person name="Priya M."/>
        </authorList>
    </citation>
    <scope>NUCLEOTIDE SEQUENCE</scope>
    <source>
        <strain evidence="5">KSK6</strain>
    </source>
</reference>
<dbReference type="EMBL" id="RFDI01002511">
    <property type="protein sequence ID" value="RSR15992.1"/>
    <property type="molecule type" value="Genomic_DNA"/>
</dbReference>
<evidence type="ECO:0000313" key="3">
    <source>
        <dbReference type="EMBL" id="NDW39975.1"/>
    </source>
</evidence>
<gene>
    <name evidence="1" type="ORF">ABUW_3335</name>
    <name evidence="4" type="ORF">CBE85_04400</name>
    <name evidence="6" type="ORF">EA686_28515</name>
    <name evidence="3" type="ORF">G3N53_02735</name>
    <name evidence="2" type="ORF">GNY86_09885</name>
    <name evidence="5" type="ORF">J6E47_16640</name>
</gene>
<evidence type="ECO:0000313" key="1">
    <source>
        <dbReference type="EMBL" id="AKA33031.1"/>
    </source>
</evidence>
<sequence length="86" mass="9748">MKNKILMGVVGVSILILNGCSSQFEKGVKQGCYNMGGSRSYCSCVYDKVEEHYGRKVMRQIERMSYIPNDLDSVMYQSGQQCVHKL</sequence>
<dbReference type="Proteomes" id="UP000664966">
    <property type="component" value="Chromosome"/>
</dbReference>
<evidence type="ECO:0000313" key="6">
    <source>
        <dbReference type="EMBL" id="RSR15992.1"/>
    </source>
</evidence>
<dbReference type="Proteomes" id="UP000197394">
    <property type="component" value="Unassembled WGS sequence"/>
</dbReference>
<evidence type="ECO:0000313" key="10">
    <source>
        <dbReference type="Proteomes" id="UP000439424"/>
    </source>
</evidence>
<reference evidence="6 9" key="4">
    <citation type="submission" date="2018-10" db="EMBL/GenBank/DDBJ databases">
        <title>GWAS and RNA-Seq identify cryptic mechanisms of antimicrobial resistance in Acinetobacter baumannii.</title>
        <authorList>
            <person name="Sahl J.W."/>
        </authorList>
    </citation>
    <scope>NUCLEOTIDE SEQUENCE [LARGE SCALE GENOMIC DNA]</scope>
    <source>
        <strain evidence="6 9">TG28175</strain>
    </source>
</reference>
<dbReference type="RefSeq" id="WP_000790979.1">
    <property type="nucleotide sequence ID" value="NZ_AP014649.1"/>
</dbReference>
<evidence type="ECO:0000313" key="9">
    <source>
        <dbReference type="Proteomes" id="UP000280073"/>
    </source>
</evidence>
<dbReference type="EMBL" id="CP072270">
    <property type="protein sequence ID" value="QTK45455.1"/>
    <property type="molecule type" value="Genomic_DNA"/>
</dbReference>
<organism evidence="3 11">
    <name type="scientific">Acinetobacter baumannii</name>
    <dbReference type="NCBI Taxonomy" id="470"/>
    <lineage>
        <taxon>Bacteria</taxon>
        <taxon>Pseudomonadati</taxon>
        <taxon>Pseudomonadota</taxon>
        <taxon>Gammaproteobacteria</taxon>
        <taxon>Moraxellales</taxon>
        <taxon>Moraxellaceae</taxon>
        <taxon>Acinetobacter</taxon>
        <taxon>Acinetobacter calcoaceticus/baumannii complex</taxon>
    </lineage>
</organism>
<evidence type="ECO:0000313" key="4">
    <source>
        <dbReference type="EMBL" id="OWK67539.1"/>
    </source>
</evidence>
<dbReference type="Proteomes" id="UP000439424">
    <property type="component" value="Unassembled WGS sequence"/>
</dbReference>
<proteinExistence type="predicted"/>
<dbReference type="Proteomes" id="UP000280073">
    <property type="component" value="Unassembled WGS sequence"/>
</dbReference>
<reference evidence="7" key="2">
    <citation type="submission" date="2015-03" db="EMBL/GenBank/DDBJ databases">
        <authorList>
            <person name="Gallagher L.A."/>
            <person name="Hayden H.S."/>
            <person name="Weiss E.J."/>
            <person name="Hager K.R."/>
            <person name="Ramage E."/>
            <person name="Radey M.R."/>
            <person name="Bydalek R."/>
            <person name="Manoil C."/>
            <person name="Miller S.I."/>
            <person name="Brittnacher M.J."/>
        </authorList>
    </citation>
    <scope>NUCLEOTIDE SEQUENCE [LARGE SCALE GENOMIC DNA]</scope>
    <source>
        <strain evidence="7">AB5075-UW</strain>
    </source>
</reference>
<protein>
    <submittedName>
        <fullName evidence="3">Uncharacterized protein</fullName>
    </submittedName>
</protein>
<dbReference type="EMBL" id="NGKM01000003">
    <property type="protein sequence ID" value="OWK67539.1"/>
    <property type="molecule type" value="Genomic_DNA"/>
</dbReference>
<reference evidence="4 8" key="3">
    <citation type="submission" date="2017-05" db="EMBL/GenBank/DDBJ databases">
        <title>Draft genome sequence of MDR A. baumannii AB360.</title>
        <authorList>
            <person name="Wareham D.W."/>
            <person name="Bean D.C."/>
        </authorList>
    </citation>
    <scope>NUCLEOTIDE SEQUENCE [LARGE SCALE GENOMIC DNA]</scope>
    <source>
        <strain evidence="4 8">AB360</strain>
    </source>
</reference>
<reference evidence="3 11" key="6">
    <citation type="submission" date="2020-02" db="EMBL/GenBank/DDBJ databases">
        <title>Whole genome shot-gun sequencing of clinical Carbapenem resistant A. baumannii.</title>
        <authorList>
            <person name="Veeraraghavan B."/>
            <person name="Mathur P."/>
            <person name="Vijayakumar S."/>
            <person name="Vasudevan K."/>
            <person name="Lincy M."/>
            <person name="Kirubananthan A."/>
        </authorList>
    </citation>
    <scope>NUCLEOTIDE SEQUENCE [LARGE SCALE GENOMIC DNA]</scope>
    <source>
        <strain evidence="3 11">SP816</strain>
    </source>
</reference>
<dbReference type="Proteomes" id="UP000470018">
    <property type="component" value="Unassembled WGS sequence"/>
</dbReference>
<evidence type="ECO:0000313" key="7">
    <source>
        <dbReference type="Proteomes" id="UP000032746"/>
    </source>
</evidence>
<evidence type="ECO:0000313" key="5">
    <source>
        <dbReference type="EMBL" id="QTK45455.1"/>
    </source>
</evidence>
<dbReference type="OrthoDB" id="6636552at2"/>
<dbReference type="EMBL" id="WPIP01000059">
    <property type="protein sequence ID" value="MVM91829.1"/>
    <property type="molecule type" value="Genomic_DNA"/>
</dbReference>
<accession>A0A090BEB3</accession>
<dbReference type="EMBL" id="CP008706">
    <property type="protein sequence ID" value="AKA33031.1"/>
    <property type="molecule type" value="Genomic_DNA"/>
</dbReference>
<dbReference type="Proteomes" id="UP000032746">
    <property type="component" value="Chromosome"/>
</dbReference>
<evidence type="ECO:0000313" key="8">
    <source>
        <dbReference type="Proteomes" id="UP000197394"/>
    </source>
</evidence>
<reference evidence="1 7" key="1">
    <citation type="journal article" date="2015" name="J. Bacteriol.">
        <title>Resources for Genetic and Genomic Analysis of Emerging Pathogen Acinetobacter baumannii.</title>
        <authorList>
            <person name="Gallagher L.A."/>
            <person name="Ramage E."/>
            <person name="Weiss E.J."/>
            <person name="Radey M."/>
            <person name="Hayden H.S."/>
            <person name="Held K.G."/>
            <person name="Huse H.K."/>
            <person name="Zurawski D.V."/>
            <person name="Brittnacher M.J."/>
            <person name="Manoil C."/>
        </authorList>
    </citation>
    <scope>NUCLEOTIDE SEQUENCE [LARGE SCALE GENOMIC DNA]</scope>
    <source>
        <strain evidence="1 7">AB5075-UW</strain>
    </source>
</reference>
<dbReference type="PATRIC" id="fig|470.1314.peg.2461"/>